<evidence type="ECO:0000313" key="3">
    <source>
        <dbReference type="Proteomes" id="UP000825729"/>
    </source>
</evidence>
<comment type="caution">
    <text evidence="2">The sequence shown here is derived from an EMBL/GenBank/DDBJ whole genome shotgun (WGS) entry which is preliminary data.</text>
</comment>
<gene>
    <name evidence="2" type="ORF">H6P81_016169</name>
</gene>
<dbReference type="AlphaFoldDB" id="A0AAV7E7Y1"/>
<feature type="compositionally biased region" description="Basic and acidic residues" evidence="1">
    <location>
        <begin position="11"/>
        <end position="28"/>
    </location>
</feature>
<proteinExistence type="predicted"/>
<name>A0AAV7E7Y1_ARIFI</name>
<feature type="region of interest" description="Disordered" evidence="1">
    <location>
        <begin position="1"/>
        <end position="67"/>
    </location>
</feature>
<dbReference type="PANTHER" id="PTHR33223">
    <property type="entry name" value="CCHC-TYPE DOMAIN-CONTAINING PROTEIN"/>
    <property type="match status" value="1"/>
</dbReference>
<dbReference type="PANTHER" id="PTHR33223:SF11">
    <property type="entry name" value="ELEMENT PROTEIN, PUTATIVE-RELATED"/>
    <property type="match status" value="1"/>
</dbReference>
<organism evidence="2 3">
    <name type="scientific">Aristolochia fimbriata</name>
    <name type="common">White veined hardy Dutchman's pipe vine</name>
    <dbReference type="NCBI Taxonomy" id="158543"/>
    <lineage>
        <taxon>Eukaryota</taxon>
        <taxon>Viridiplantae</taxon>
        <taxon>Streptophyta</taxon>
        <taxon>Embryophyta</taxon>
        <taxon>Tracheophyta</taxon>
        <taxon>Spermatophyta</taxon>
        <taxon>Magnoliopsida</taxon>
        <taxon>Magnoliidae</taxon>
        <taxon>Piperales</taxon>
        <taxon>Aristolochiaceae</taxon>
        <taxon>Aristolochia</taxon>
    </lineage>
</organism>
<keyword evidence="3" id="KW-1185">Reference proteome</keyword>
<accession>A0AAV7E7Y1</accession>
<evidence type="ECO:0000256" key="1">
    <source>
        <dbReference type="SAM" id="MobiDB-lite"/>
    </source>
</evidence>
<reference evidence="2 3" key="1">
    <citation type="submission" date="2021-07" db="EMBL/GenBank/DDBJ databases">
        <title>The Aristolochia fimbriata genome: insights into angiosperm evolution, floral development and chemical biosynthesis.</title>
        <authorList>
            <person name="Jiao Y."/>
        </authorList>
    </citation>
    <scope>NUCLEOTIDE SEQUENCE [LARGE SCALE GENOMIC DNA]</scope>
    <source>
        <strain evidence="2">IBCAS-2021</strain>
        <tissue evidence="2">Leaf</tissue>
    </source>
</reference>
<sequence>MTRSQVELSQEIDREPERTLRQKLKENQNQKSPKNQEDMENAEGTHEEQVQSLRRTMDDYVTQSPNTHRTSIITPTIQANNFDIKPQIISMLQNHYQFSGLANEDPNEHLQRFLDLCATFKCNGVSGDAIRLRILKFTLAGRATTWLNTLSAGSVSS</sequence>
<dbReference type="Proteomes" id="UP000825729">
    <property type="component" value="Unassembled WGS sequence"/>
</dbReference>
<dbReference type="EMBL" id="JAINDJ010000006">
    <property type="protein sequence ID" value="KAG9444829.1"/>
    <property type="molecule type" value="Genomic_DNA"/>
</dbReference>
<evidence type="ECO:0000313" key="2">
    <source>
        <dbReference type="EMBL" id="KAG9444829.1"/>
    </source>
</evidence>
<protein>
    <submittedName>
        <fullName evidence="2">Uncharacterized protein</fullName>
    </submittedName>
</protein>